<dbReference type="KEGG" id="simp:C6571_14575"/>
<feature type="binding site" evidence="8">
    <location>
        <position position="98"/>
    </location>
    <ligand>
        <name>Mg(2+)</name>
        <dbReference type="ChEBI" id="CHEBI:18420"/>
    </ligand>
</feature>
<dbReference type="GO" id="GO:0016787">
    <property type="term" value="F:hydrolase activity"/>
    <property type="evidence" value="ECO:0007669"/>
    <property type="project" value="UniProtKB-KW"/>
</dbReference>
<gene>
    <name evidence="8" type="primary">vapC</name>
    <name evidence="10" type="ORF">C6571_14575</name>
</gene>
<reference evidence="10 11" key="1">
    <citation type="submission" date="2018-03" db="EMBL/GenBank/DDBJ databases">
        <title>Genome sequencing of Simplicispira sp.</title>
        <authorList>
            <person name="Kim S.-J."/>
            <person name="Heo J."/>
            <person name="Kwon S.-W."/>
        </authorList>
    </citation>
    <scope>NUCLEOTIDE SEQUENCE [LARGE SCALE GENOMIC DNA]</scope>
    <source>
        <strain evidence="10 11">SC1-8</strain>
    </source>
</reference>
<dbReference type="SMART" id="SM00670">
    <property type="entry name" value="PINc"/>
    <property type="match status" value="1"/>
</dbReference>
<feature type="domain" description="PIN" evidence="9">
    <location>
        <begin position="2"/>
        <end position="121"/>
    </location>
</feature>
<evidence type="ECO:0000256" key="6">
    <source>
        <dbReference type="ARBA" id="ARBA00022842"/>
    </source>
</evidence>
<evidence type="ECO:0000313" key="10">
    <source>
        <dbReference type="EMBL" id="AVO42353.1"/>
    </source>
</evidence>
<evidence type="ECO:0000259" key="9">
    <source>
        <dbReference type="SMART" id="SM00670"/>
    </source>
</evidence>
<dbReference type="EMBL" id="CP027669">
    <property type="protein sequence ID" value="AVO42353.1"/>
    <property type="molecule type" value="Genomic_DNA"/>
</dbReference>
<keyword evidence="3 8" id="KW-0540">Nuclease</keyword>
<dbReference type="InterPro" id="IPR022907">
    <property type="entry name" value="VapC_family"/>
</dbReference>
<dbReference type="SUPFAM" id="SSF88723">
    <property type="entry name" value="PIN domain-like"/>
    <property type="match status" value="1"/>
</dbReference>
<dbReference type="GO" id="GO:0090729">
    <property type="term" value="F:toxin activity"/>
    <property type="evidence" value="ECO:0007669"/>
    <property type="project" value="UniProtKB-KW"/>
</dbReference>
<evidence type="ECO:0000256" key="5">
    <source>
        <dbReference type="ARBA" id="ARBA00022801"/>
    </source>
</evidence>
<feature type="binding site" evidence="8">
    <location>
        <position position="7"/>
    </location>
    <ligand>
        <name>Mg(2+)</name>
        <dbReference type="ChEBI" id="CHEBI:18420"/>
    </ligand>
</feature>
<keyword evidence="11" id="KW-1185">Reference proteome</keyword>
<dbReference type="GO" id="GO:0004540">
    <property type="term" value="F:RNA nuclease activity"/>
    <property type="evidence" value="ECO:0007669"/>
    <property type="project" value="InterPro"/>
</dbReference>
<keyword evidence="2 8" id="KW-1277">Toxin-antitoxin system</keyword>
<name>A0A2S0N350_9BURK</name>
<protein>
    <recommendedName>
        <fullName evidence="8">Ribonuclease VapC</fullName>
        <shortName evidence="8">RNase VapC</shortName>
        <ecNumber evidence="8">3.1.-.-</ecNumber>
    </recommendedName>
    <alternativeName>
        <fullName evidence="8">Toxin VapC</fullName>
    </alternativeName>
</protein>
<comment type="cofactor">
    <cofactor evidence="1 8">
        <name>Mg(2+)</name>
        <dbReference type="ChEBI" id="CHEBI:18420"/>
    </cofactor>
</comment>
<dbReference type="HAMAP" id="MF_00265">
    <property type="entry name" value="VapC_Nob1"/>
    <property type="match status" value="1"/>
</dbReference>
<dbReference type="PANTHER" id="PTHR33653">
    <property type="entry name" value="RIBONUCLEASE VAPC2"/>
    <property type="match status" value="1"/>
</dbReference>
<dbReference type="RefSeq" id="WP_106447330.1">
    <property type="nucleotide sequence ID" value="NZ_CP027669.1"/>
</dbReference>
<evidence type="ECO:0000313" key="11">
    <source>
        <dbReference type="Proteomes" id="UP000239326"/>
    </source>
</evidence>
<evidence type="ECO:0000256" key="7">
    <source>
        <dbReference type="ARBA" id="ARBA00038093"/>
    </source>
</evidence>
<organism evidence="10 11">
    <name type="scientific">Simplicispira suum</name>
    <dbReference type="NCBI Taxonomy" id="2109915"/>
    <lineage>
        <taxon>Bacteria</taxon>
        <taxon>Pseudomonadati</taxon>
        <taxon>Pseudomonadota</taxon>
        <taxon>Betaproteobacteria</taxon>
        <taxon>Burkholderiales</taxon>
        <taxon>Comamonadaceae</taxon>
        <taxon>Simplicispira</taxon>
    </lineage>
</organism>
<keyword evidence="8" id="KW-0800">Toxin</keyword>
<dbReference type="OrthoDB" id="9804823at2"/>
<keyword evidence="5 8" id="KW-0378">Hydrolase</keyword>
<dbReference type="InterPro" id="IPR002716">
    <property type="entry name" value="PIN_dom"/>
</dbReference>
<accession>A0A2S0N350</accession>
<evidence type="ECO:0000256" key="4">
    <source>
        <dbReference type="ARBA" id="ARBA00022723"/>
    </source>
</evidence>
<evidence type="ECO:0000256" key="8">
    <source>
        <dbReference type="HAMAP-Rule" id="MF_00265"/>
    </source>
</evidence>
<evidence type="ECO:0000256" key="3">
    <source>
        <dbReference type="ARBA" id="ARBA00022722"/>
    </source>
</evidence>
<evidence type="ECO:0000256" key="1">
    <source>
        <dbReference type="ARBA" id="ARBA00001946"/>
    </source>
</evidence>
<dbReference type="PANTHER" id="PTHR33653:SF1">
    <property type="entry name" value="RIBONUCLEASE VAPC2"/>
    <property type="match status" value="1"/>
</dbReference>
<dbReference type="CDD" id="cd18748">
    <property type="entry name" value="PIN_VapC4-5_FitB-like"/>
    <property type="match status" value="1"/>
</dbReference>
<keyword evidence="4 8" id="KW-0479">Metal-binding</keyword>
<dbReference type="Pfam" id="PF01850">
    <property type="entry name" value="PIN"/>
    <property type="match status" value="1"/>
</dbReference>
<proteinExistence type="inferred from homology"/>
<sequence>MNGYLLDTNIISDLIRNPSGPAARHIESIGSKNIYTSIIVAAELRYGCAKKASPKLLAKVEGLLETIPVLPLDVPADGKYGAVRAELEAAGLPIGANDLLIAAHACALGLTLVTGNLREFSRIPGLALENWQ</sequence>
<comment type="function">
    <text evidence="8">Toxic component of a toxin-antitoxin (TA) system. An RNase.</text>
</comment>
<dbReference type="EC" id="3.1.-.-" evidence="8"/>
<evidence type="ECO:0000256" key="2">
    <source>
        <dbReference type="ARBA" id="ARBA00022649"/>
    </source>
</evidence>
<dbReference type="InterPro" id="IPR029060">
    <property type="entry name" value="PIN-like_dom_sf"/>
</dbReference>
<dbReference type="GO" id="GO:0000287">
    <property type="term" value="F:magnesium ion binding"/>
    <property type="evidence" value="ECO:0007669"/>
    <property type="project" value="UniProtKB-UniRule"/>
</dbReference>
<dbReference type="Gene3D" id="3.40.50.1010">
    <property type="entry name" value="5'-nuclease"/>
    <property type="match status" value="1"/>
</dbReference>
<dbReference type="Proteomes" id="UP000239326">
    <property type="component" value="Chromosome"/>
</dbReference>
<dbReference type="InterPro" id="IPR050556">
    <property type="entry name" value="Type_II_TA_system_RNase"/>
</dbReference>
<comment type="similarity">
    <text evidence="7 8">Belongs to the PINc/VapC protein family.</text>
</comment>
<dbReference type="AlphaFoldDB" id="A0A2S0N350"/>
<keyword evidence="6 8" id="KW-0460">Magnesium</keyword>